<sequence length="121" mass="13714">MSQLEDLTHDELRSILDKSQSQITAVLDNLERIRLGMTQEGFEAEDARGEVTAVVNGIGVLMSLTYSSEEDLKDREGGMNRDLYQRLAEGTMETVNAGRHDAMVEWYDRVKSAYPKAFKRN</sequence>
<dbReference type="AlphaFoldDB" id="D6ZDV1"/>
<name>D6ZDV1_SEGRD</name>
<gene>
    <name evidence="1" type="ordered locus">Srot_2929</name>
</gene>
<evidence type="ECO:0000313" key="2">
    <source>
        <dbReference type="Proteomes" id="UP000002247"/>
    </source>
</evidence>
<dbReference type="STRING" id="640132.Srot_2929"/>
<organism evidence="1 2">
    <name type="scientific">Segniliparus rotundus (strain ATCC BAA-972 / CDC 1076 / CIP 108378 / DSM 44985 / JCM 13578)</name>
    <dbReference type="NCBI Taxonomy" id="640132"/>
    <lineage>
        <taxon>Bacteria</taxon>
        <taxon>Bacillati</taxon>
        <taxon>Actinomycetota</taxon>
        <taxon>Actinomycetes</taxon>
        <taxon>Mycobacteriales</taxon>
        <taxon>Segniliparaceae</taxon>
        <taxon>Segniliparus</taxon>
    </lineage>
</organism>
<reference evidence="1 2" key="1">
    <citation type="journal article" date="2010" name="Stand. Genomic Sci.">
        <title>Complete genome sequence of Segniliparus rotundus type strain (CDC 1076).</title>
        <authorList>
            <person name="Sikorski J."/>
            <person name="Lapidus A."/>
            <person name="Copeland A."/>
            <person name="Misra M."/>
            <person name="Glavina Del Rio T."/>
            <person name="Nolan M."/>
            <person name="Lucas S."/>
            <person name="Chen F."/>
            <person name="Tice H."/>
            <person name="Cheng J.F."/>
            <person name="Jando M."/>
            <person name="Schneider S."/>
            <person name="Bruce D."/>
            <person name="Goodwin L."/>
            <person name="Pitluck S."/>
            <person name="Liolios K."/>
            <person name="Mikhailova N."/>
            <person name="Pati A."/>
            <person name="Ivanova N."/>
            <person name="Mavromatis K."/>
            <person name="Chen A."/>
            <person name="Palaniappan K."/>
            <person name="Chertkov O."/>
            <person name="Land M."/>
            <person name="Hauser L."/>
            <person name="Chang Y.J."/>
            <person name="Jeffries C.D."/>
            <person name="Brettin T."/>
            <person name="Detter J.C."/>
            <person name="Han C."/>
            <person name="Rohde M."/>
            <person name="Goker M."/>
            <person name="Bristow J."/>
            <person name="Eisen J.A."/>
            <person name="Markowitz V."/>
            <person name="Hugenholtz P."/>
            <person name="Kyrpides N.C."/>
            <person name="Klenk H.P."/>
        </authorList>
    </citation>
    <scope>NUCLEOTIDE SEQUENCE [LARGE SCALE GENOMIC DNA]</scope>
    <source>
        <strain evidence="2">ATCC BAA-972 / CDC 1076 / CIP 108378 / DSM 44985 / JCM 13578</strain>
    </source>
</reference>
<dbReference type="KEGG" id="srt:Srot_2929"/>
<dbReference type="RefSeq" id="WP_013139805.1">
    <property type="nucleotide sequence ID" value="NC_014168.1"/>
</dbReference>
<dbReference type="EMBL" id="CP001958">
    <property type="protein sequence ID" value="ADG99358.1"/>
    <property type="molecule type" value="Genomic_DNA"/>
</dbReference>
<evidence type="ECO:0000313" key="1">
    <source>
        <dbReference type="EMBL" id="ADG99358.1"/>
    </source>
</evidence>
<keyword evidence="2" id="KW-1185">Reference proteome</keyword>
<protein>
    <submittedName>
        <fullName evidence="1">Uncharacterized protein</fullName>
    </submittedName>
</protein>
<dbReference type="HOGENOM" id="CLU_2036421_0_0_11"/>
<accession>D6ZDV1</accession>
<proteinExistence type="predicted"/>
<dbReference type="Proteomes" id="UP000002247">
    <property type="component" value="Chromosome"/>
</dbReference>